<dbReference type="GO" id="GO:0006313">
    <property type="term" value="P:DNA transposition"/>
    <property type="evidence" value="ECO:0007669"/>
    <property type="project" value="InterPro"/>
</dbReference>
<dbReference type="InterPro" id="IPR051917">
    <property type="entry name" value="Transposase-Integrase"/>
</dbReference>
<dbReference type="PANTHER" id="PTHR10948:SF23">
    <property type="entry name" value="TRANSPOSASE INSI FOR INSERTION SEQUENCE ELEMENT IS30A-RELATED"/>
    <property type="match status" value="1"/>
</dbReference>
<dbReference type="GO" id="GO:0005829">
    <property type="term" value="C:cytosol"/>
    <property type="evidence" value="ECO:0007669"/>
    <property type="project" value="TreeGrafter"/>
</dbReference>
<dbReference type="Proteomes" id="UP000183174">
    <property type="component" value="Unassembled WGS sequence"/>
</dbReference>
<dbReference type="InterPro" id="IPR012337">
    <property type="entry name" value="RNaseH-like_sf"/>
</dbReference>
<dbReference type="PROSITE" id="PS01043">
    <property type="entry name" value="TRANSPOSASE_IS30"/>
    <property type="match status" value="1"/>
</dbReference>
<accession>A0A1C3XNQ2</accession>
<sequence length="73" mass="8561">MGVYRAHAYHSWERGTNENWNGLMRQFFPKGMLFATITQTDVDRAVRLLNDRPRKRLGYATPREVFNGCCDSH</sequence>
<reference evidence="1 2" key="1">
    <citation type="submission" date="2016-08" db="EMBL/GenBank/DDBJ databases">
        <authorList>
            <person name="Seilhamer J.J."/>
        </authorList>
    </citation>
    <scope>NUCLEOTIDE SEQUENCE [LARGE SCALE GENOMIC DNA]</scope>
    <source>
        <strain evidence="1 2">CCBAU 10071</strain>
    </source>
</reference>
<dbReference type="PANTHER" id="PTHR10948">
    <property type="entry name" value="TRANSPOSASE"/>
    <property type="match status" value="1"/>
</dbReference>
<dbReference type="AlphaFoldDB" id="A0A1C3XNQ2"/>
<evidence type="ECO:0000313" key="1">
    <source>
        <dbReference type="EMBL" id="SCB53644.1"/>
    </source>
</evidence>
<dbReference type="Gene3D" id="3.30.420.10">
    <property type="entry name" value="Ribonuclease H-like superfamily/Ribonuclease H"/>
    <property type="match status" value="1"/>
</dbReference>
<evidence type="ECO:0000313" key="2">
    <source>
        <dbReference type="Proteomes" id="UP000183174"/>
    </source>
</evidence>
<proteinExistence type="predicted"/>
<evidence type="ECO:0008006" key="3">
    <source>
        <dbReference type="Google" id="ProtNLM"/>
    </source>
</evidence>
<name>A0A1C3XNQ2_9BRAD</name>
<protein>
    <recommendedName>
        <fullName evidence="3">Integrase catalytic domain-containing protein</fullName>
    </recommendedName>
</protein>
<dbReference type="EMBL" id="FMAE01000086">
    <property type="protein sequence ID" value="SCB53644.1"/>
    <property type="molecule type" value="Genomic_DNA"/>
</dbReference>
<dbReference type="SUPFAM" id="SSF53098">
    <property type="entry name" value="Ribonuclease H-like"/>
    <property type="match status" value="1"/>
</dbReference>
<dbReference type="InterPro" id="IPR001598">
    <property type="entry name" value="Transposase_IS30_CS"/>
</dbReference>
<dbReference type="GO" id="GO:0004803">
    <property type="term" value="F:transposase activity"/>
    <property type="evidence" value="ECO:0007669"/>
    <property type="project" value="InterPro"/>
</dbReference>
<dbReference type="InterPro" id="IPR036397">
    <property type="entry name" value="RNaseH_sf"/>
</dbReference>
<dbReference type="GO" id="GO:0003677">
    <property type="term" value="F:DNA binding"/>
    <property type="evidence" value="ECO:0007669"/>
    <property type="project" value="InterPro"/>
</dbReference>
<gene>
    <name evidence="1" type="ORF">GA0061099_10862</name>
</gene>
<organism evidence="1 2">
    <name type="scientific">Bradyrhizobium yuanmingense</name>
    <dbReference type="NCBI Taxonomy" id="108015"/>
    <lineage>
        <taxon>Bacteria</taxon>
        <taxon>Pseudomonadati</taxon>
        <taxon>Pseudomonadota</taxon>
        <taxon>Alphaproteobacteria</taxon>
        <taxon>Hyphomicrobiales</taxon>
        <taxon>Nitrobacteraceae</taxon>
        <taxon>Bradyrhizobium</taxon>
    </lineage>
</organism>